<proteinExistence type="predicted"/>
<keyword evidence="1" id="KW-1133">Transmembrane helix</keyword>
<accession>A0A644TYP6</accession>
<dbReference type="EMBL" id="VSSQ01000060">
    <property type="protein sequence ID" value="MPL71567.1"/>
    <property type="molecule type" value="Genomic_DNA"/>
</dbReference>
<evidence type="ECO:0000256" key="1">
    <source>
        <dbReference type="SAM" id="Phobius"/>
    </source>
</evidence>
<evidence type="ECO:0000313" key="2">
    <source>
        <dbReference type="EMBL" id="MPL71567.1"/>
    </source>
</evidence>
<comment type="caution">
    <text evidence="2">The sequence shown here is derived from an EMBL/GenBank/DDBJ whole genome shotgun (WGS) entry which is preliminary data.</text>
</comment>
<feature type="transmembrane region" description="Helical" evidence="1">
    <location>
        <begin position="30"/>
        <end position="48"/>
    </location>
</feature>
<protein>
    <submittedName>
        <fullName evidence="2">Uncharacterized protein</fullName>
    </submittedName>
</protein>
<dbReference type="AlphaFoldDB" id="A0A644TYP6"/>
<organism evidence="2">
    <name type="scientific">bioreactor metagenome</name>
    <dbReference type="NCBI Taxonomy" id="1076179"/>
    <lineage>
        <taxon>unclassified sequences</taxon>
        <taxon>metagenomes</taxon>
        <taxon>ecological metagenomes</taxon>
    </lineage>
</organism>
<gene>
    <name evidence="2" type="ORF">SDC9_17344</name>
</gene>
<keyword evidence="1" id="KW-0812">Transmembrane</keyword>
<reference evidence="2" key="1">
    <citation type="submission" date="2019-08" db="EMBL/GenBank/DDBJ databases">
        <authorList>
            <person name="Kucharzyk K."/>
            <person name="Murdoch R.W."/>
            <person name="Higgins S."/>
            <person name="Loffler F."/>
        </authorList>
    </citation>
    <scope>NUCLEOTIDE SEQUENCE</scope>
</reference>
<sequence length="56" mass="5899">MLFEYWGRGLLVASVVSAVAGLLIGSAGVFYLIAGVCLILSLGCICIGRRLQKEVV</sequence>
<name>A0A644TYP6_9ZZZZ</name>
<keyword evidence="1" id="KW-0472">Membrane</keyword>